<dbReference type="AlphaFoldDB" id="A0A2U1N3S0"/>
<reference evidence="1 2" key="1">
    <citation type="journal article" date="2018" name="Mol. Plant">
        <title>The genome of Artemisia annua provides insight into the evolution of Asteraceae family and artemisinin biosynthesis.</title>
        <authorList>
            <person name="Shen Q."/>
            <person name="Zhang L."/>
            <person name="Liao Z."/>
            <person name="Wang S."/>
            <person name="Yan T."/>
            <person name="Shi P."/>
            <person name="Liu M."/>
            <person name="Fu X."/>
            <person name="Pan Q."/>
            <person name="Wang Y."/>
            <person name="Lv Z."/>
            <person name="Lu X."/>
            <person name="Zhang F."/>
            <person name="Jiang W."/>
            <person name="Ma Y."/>
            <person name="Chen M."/>
            <person name="Hao X."/>
            <person name="Li L."/>
            <person name="Tang Y."/>
            <person name="Lv G."/>
            <person name="Zhou Y."/>
            <person name="Sun X."/>
            <person name="Brodelius P.E."/>
            <person name="Rose J.K.C."/>
            <person name="Tang K."/>
        </authorList>
    </citation>
    <scope>NUCLEOTIDE SEQUENCE [LARGE SCALE GENOMIC DNA]</scope>
    <source>
        <strain evidence="2">cv. Huhao1</strain>
        <tissue evidence="1">Leaf</tissue>
    </source>
</reference>
<evidence type="ECO:0000313" key="1">
    <source>
        <dbReference type="EMBL" id="PWA68139.1"/>
    </source>
</evidence>
<dbReference type="STRING" id="35608.A0A2U1N3S0"/>
<dbReference type="SUPFAM" id="SSF52058">
    <property type="entry name" value="L domain-like"/>
    <property type="match status" value="1"/>
</dbReference>
<dbReference type="EMBL" id="PKPP01003698">
    <property type="protein sequence ID" value="PWA68139.1"/>
    <property type="molecule type" value="Genomic_DNA"/>
</dbReference>
<keyword evidence="2" id="KW-1185">Reference proteome</keyword>
<accession>A0A2U1N3S0</accession>
<dbReference type="Proteomes" id="UP000245207">
    <property type="component" value="Unassembled WGS sequence"/>
</dbReference>
<dbReference type="OrthoDB" id="2105857at2759"/>
<protein>
    <submittedName>
        <fullName evidence="1">Uncharacterized protein</fullName>
    </submittedName>
</protein>
<gene>
    <name evidence="1" type="ORF">CTI12_AA312140</name>
</gene>
<organism evidence="1 2">
    <name type="scientific">Artemisia annua</name>
    <name type="common">Sweet wormwood</name>
    <dbReference type="NCBI Taxonomy" id="35608"/>
    <lineage>
        <taxon>Eukaryota</taxon>
        <taxon>Viridiplantae</taxon>
        <taxon>Streptophyta</taxon>
        <taxon>Embryophyta</taxon>
        <taxon>Tracheophyta</taxon>
        <taxon>Spermatophyta</taxon>
        <taxon>Magnoliopsida</taxon>
        <taxon>eudicotyledons</taxon>
        <taxon>Gunneridae</taxon>
        <taxon>Pentapetalae</taxon>
        <taxon>asterids</taxon>
        <taxon>campanulids</taxon>
        <taxon>Asterales</taxon>
        <taxon>Asteraceae</taxon>
        <taxon>Asteroideae</taxon>
        <taxon>Anthemideae</taxon>
        <taxon>Artemisiinae</taxon>
        <taxon>Artemisia</taxon>
    </lineage>
</organism>
<dbReference type="Gene3D" id="3.80.10.10">
    <property type="entry name" value="Ribonuclease Inhibitor"/>
    <property type="match status" value="1"/>
</dbReference>
<dbReference type="InterPro" id="IPR032675">
    <property type="entry name" value="LRR_dom_sf"/>
</dbReference>
<sequence>MLQRLFIDNNQFTGSLPYSINNLENLTILDAHSAGLKGQIPLGYGECKKLNYLDIYFNQFVNLPPQLGNCTNLDQFAVVDESPLPL</sequence>
<dbReference type="Pfam" id="PF00560">
    <property type="entry name" value="LRR_1"/>
    <property type="match status" value="2"/>
</dbReference>
<proteinExistence type="predicted"/>
<dbReference type="InterPro" id="IPR052592">
    <property type="entry name" value="LRR-RLK"/>
</dbReference>
<dbReference type="InterPro" id="IPR001611">
    <property type="entry name" value="Leu-rich_rpt"/>
</dbReference>
<comment type="caution">
    <text evidence="1">The sequence shown here is derived from an EMBL/GenBank/DDBJ whole genome shotgun (WGS) entry which is preliminary data.</text>
</comment>
<name>A0A2U1N3S0_ARTAN</name>
<dbReference type="PANTHER" id="PTHR48054">
    <property type="entry name" value="RECEPTOR KINASE-LIKE PROTEIN XA21"/>
    <property type="match status" value="1"/>
</dbReference>
<evidence type="ECO:0000313" key="2">
    <source>
        <dbReference type="Proteomes" id="UP000245207"/>
    </source>
</evidence>